<keyword evidence="2" id="KW-1185">Reference proteome</keyword>
<evidence type="ECO:0000313" key="1">
    <source>
        <dbReference type="EMBL" id="KAI4330397.1"/>
    </source>
</evidence>
<dbReference type="Proteomes" id="UP001057402">
    <property type="component" value="Chromosome 8"/>
</dbReference>
<comment type="caution">
    <text evidence="1">The sequence shown here is derived from an EMBL/GenBank/DDBJ whole genome shotgun (WGS) entry which is preliminary data.</text>
</comment>
<organism evidence="1 2">
    <name type="scientific">Melastoma candidum</name>
    <dbReference type="NCBI Taxonomy" id="119954"/>
    <lineage>
        <taxon>Eukaryota</taxon>
        <taxon>Viridiplantae</taxon>
        <taxon>Streptophyta</taxon>
        <taxon>Embryophyta</taxon>
        <taxon>Tracheophyta</taxon>
        <taxon>Spermatophyta</taxon>
        <taxon>Magnoliopsida</taxon>
        <taxon>eudicotyledons</taxon>
        <taxon>Gunneridae</taxon>
        <taxon>Pentapetalae</taxon>
        <taxon>rosids</taxon>
        <taxon>malvids</taxon>
        <taxon>Myrtales</taxon>
        <taxon>Melastomataceae</taxon>
        <taxon>Melastomatoideae</taxon>
        <taxon>Melastomateae</taxon>
        <taxon>Melastoma</taxon>
    </lineage>
</organism>
<name>A0ACB9N1T9_9MYRT</name>
<evidence type="ECO:0000313" key="2">
    <source>
        <dbReference type="Proteomes" id="UP001057402"/>
    </source>
</evidence>
<dbReference type="EMBL" id="CM042887">
    <property type="protein sequence ID" value="KAI4330397.1"/>
    <property type="molecule type" value="Genomic_DNA"/>
</dbReference>
<gene>
    <name evidence="1" type="ORF">MLD38_028687</name>
</gene>
<reference evidence="2" key="1">
    <citation type="journal article" date="2023" name="Front. Plant Sci.">
        <title>Chromosomal-level genome assembly of Melastoma candidum provides insights into trichome evolution.</title>
        <authorList>
            <person name="Zhong Y."/>
            <person name="Wu W."/>
            <person name="Sun C."/>
            <person name="Zou P."/>
            <person name="Liu Y."/>
            <person name="Dai S."/>
            <person name="Zhou R."/>
        </authorList>
    </citation>
    <scope>NUCLEOTIDE SEQUENCE [LARGE SCALE GENOMIC DNA]</scope>
</reference>
<sequence>MGSVLSIAATVTILRSTINQLIPKELQDYTTSLIRRYSTEHTLVIKESHGGSNNQLFEAAMVYLGGDPLFSAASVGPQRFEVGKRENSKNFTYCLDRDSEVVEEFKGVPMKWKFRMNSKQESKTDECWYELRFHKKDLKMVSGHYLAHILEMAKIIKDQNHLIKFHTVRYDRWATSTSTLIHPMTFDTLALDEELKKSLIEDLTAFSNGKDYYQKIGKAWKRGYLLYGPPGTGKSSLIAAMSNFLNYSIYNLNLSNVESDSVLEYLLLHMSNRSILVVEDIDCSAKIQNRRSGDKTDSSAKQKLTLSGLLNAIDGLLSCCGEERIIIFTTNYKDRIDPALLRPGRMDVHVSLSYCTFQTFNKLCQIYLGDYCPETLLCQIKELIEPAKATPAEVAGELMKSRDPTASLKGLIEFLTKKGSGGGSNGNAPKEEEEFAVNNGNLNGATENARMAMESSYKAEILELQTKLVATENKLSDLVAAWEKLRPASTMR</sequence>
<accession>A0ACB9N1T9</accession>
<protein>
    <submittedName>
        <fullName evidence="1">Uncharacterized protein</fullName>
    </submittedName>
</protein>
<proteinExistence type="predicted"/>